<feature type="region of interest" description="Disordered" evidence="1">
    <location>
        <begin position="50"/>
        <end position="85"/>
    </location>
</feature>
<evidence type="ECO:0000313" key="4">
    <source>
        <dbReference type="Proteomes" id="UP000244978"/>
    </source>
</evidence>
<evidence type="ECO:0000256" key="2">
    <source>
        <dbReference type="SAM" id="Phobius"/>
    </source>
</evidence>
<feature type="compositionally biased region" description="Low complexity" evidence="1">
    <location>
        <begin position="55"/>
        <end position="76"/>
    </location>
</feature>
<feature type="transmembrane region" description="Helical" evidence="2">
    <location>
        <begin position="24"/>
        <end position="46"/>
    </location>
</feature>
<evidence type="ECO:0008006" key="5">
    <source>
        <dbReference type="Google" id="ProtNLM"/>
    </source>
</evidence>
<accession>A0A2U1T1B7</accession>
<name>A0A2U1T1B7_9MICO</name>
<dbReference type="EMBL" id="QEEX01000001">
    <property type="protein sequence ID" value="PWB97573.1"/>
    <property type="molecule type" value="Genomic_DNA"/>
</dbReference>
<keyword evidence="2" id="KW-0812">Transmembrane</keyword>
<keyword evidence="2" id="KW-1133">Transmembrane helix</keyword>
<keyword evidence="4" id="KW-1185">Reference proteome</keyword>
<proteinExistence type="predicted"/>
<evidence type="ECO:0000256" key="1">
    <source>
        <dbReference type="SAM" id="MobiDB-lite"/>
    </source>
</evidence>
<gene>
    <name evidence="3" type="ORF">DF220_06825</name>
</gene>
<protein>
    <recommendedName>
        <fullName evidence="5">DUF4352 domain-containing protein</fullName>
    </recommendedName>
</protein>
<keyword evidence="2" id="KW-0472">Membrane</keyword>
<reference evidence="4" key="1">
    <citation type="submission" date="2018-04" db="EMBL/GenBank/DDBJ databases">
        <authorList>
            <person name="Liu S."/>
            <person name="Wang Z."/>
            <person name="Li J."/>
        </authorList>
    </citation>
    <scope>NUCLEOTIDE SEQUENCE [LARGE SCALE GENOMIC DNA]</scope>
    <source>
        <strain evidence="4">S1194</strain>
    </source>
</reference>
<evidence type="ECO:0000313" key="3">
    <source>
        <dbReference type="EMBL" id="PWB97573.1"/>
    </source>
</evidence>
<comment type="caution">
    <text evidence="3">The sequence shown here is derived from an EMBL/GenBank/DDBJ whole genome shotgun (WGS) entry which is preliminary data.</text>
</comment>
<organism evidence="3 4">
    <name type="scientific">Homoserinimonas hongtaonis</name>
    <dbReference type="NCBI Taxonomy" id="2079791"/>
    <lineage>
        <taxon>Bacteria</taxon>
        <taxon>Bacillati</taxon>
        <taxon>Actinomycetota</taxon>
        <taxon>Actinomycetes</taxon>
        <taxon>Micrococcales</taxon>
        <taxon>Microbacteriaceae</taxon>
        <taxon>Homoserinimonas</taxon>
    </lineage>
</organism>
<sequence length="216" mass="21832">MTHQLGDNGNQIDPEEKESAKRRLFWLIAAIALVVLAIIIAVSAALSGRTDAEDPSLSPSAPTSSESASPTPGASEEPGESDGAVPDVVAEVPVGTAGDFGDGVSATVSAVTPLEVEGRGPGEKSGPALRFDIVMSNGSAAAIPLDGVTVNLYYGADSTPASPVLSNPEIVEFGGTLEPGATAPGSYVFSLPAEGQADYHLEISYSAGSPLVMVRP</sequence>
<dbReference type="Proteomes" id="UP000244978">
    <property type="component" value="Unassembled WGS sequence"/>
</dbReference>
<dbReference type="AlphaFoldDB" id="A0A2U1T1B7"/>
<dbReference type="RefSeq" id="WP_108997487.1">
    <property type="nucleotide sequence ID" value="NZ_QEEX01000001.1"/>
</dbReference>